<evidence type="ECO:0000256" key="2">
    <source>
        <dbReference type="SAM" id="MobiDB-lite"/>
    </source>
</evidence>
<comment type="caution">
    <text evidence="4">The sequence shown here is derived from an EMBL/GenBank/DDBJ whole genome shotgun (WGS) entry which is preliminary data.</text>
</comment>
<evidence type="ECO:0000313" key="4">
    <source>
        <dbReference type="EMBL" id="MEC4175291.1"/>
    </source>
</evidence>
<proteinExistence type="predicted"/>
<evidence type="ECO:0000256" key="1">
    <source>
        <dbReference type="ARBA" id="ARBA00022737"/>
    </source>
</evidence>
<dbReference type="PANTHER" id="PTHR32305">
    <property type="match status" value="1"/>
</dbReference>
<dbReference type="NCBIfam" id="TIGR03696">
    <property type="entry name" value="Rhs_assc_core"/>
    <property type="match status" value="1"/>
</dbReference>
<dbReference type="Pfam" id="PF05593">
    <property type="entry name" value="RHS_repeat"/>
    <property type="match status" value="3"/>
</dbReference>
<feature type="region of interest" description="Disordered" evidence="2">
    <location>
        <begin position="972"/>
        <end position="1012"/>
    </location>
</feature>
<feature type="region of interest" description="Disordered" evidence="2">
    <location>
        <begin position="787"/>
        <end position="813"/>
    </location>
</feature>
<gene>
    <name evidence="4" type="ORF">VIN30_02370</name>
</gene>
<dbReference type="InterPro" id="IPR022385">
    <property type="entry name" value="Rhs_assc_core"/>
</dbReference>
<dbReference type="RefSeq" id="WP_338208968.1">
    <property type="nucleotide sequence ID" value="NZ_JAYMFF010000002.1"/>
</dbReference>
<dbReference type="Proteomes" id="UP001349994">
    <property type="component" value="Unassembled WGS sequence"/>
</dbReference>
<organism evidence="4 5">
    <name type="scientific">Adlercreutzia wanghongyangiae</name>
    <dbReference type="NCBI Taxonomy" id="3111451"/>
    <lineage>
        <taxon>Bacteria</taxon>
        <taxon>Bacillati</taxon>
        <taxon>Actinomycetota</taxon>
        <taxon>Coriobacteriia</taxon>
        <taxon>Eggerthellales</taxon>
        <taxon>Eggerthellaceae</taxon>
        <taxon>Adlercreutzia</taxon>
    </lineage>
</organism>
<evidence type="ECO:0000313" key="5">
    <source>
        <dbReference type="Proteomes" id="UP001349994"/>
    </source>
</evidence>
<dbReference type="Pfam" id="PF25023">
    <property type="entry name" value="TEN_YD-shell"/>
    <property type="match status" value="1"/>
</dbReference>
<protein>
    <submittedName>
        <fullName evidence="4">RHS repeat-associated core domain-containing protein</fullName>
    </submittedName>
</protein>
<dbReference type="PANTHER" id="PTHR32305:SF15">
    <property type="entry name" value="PROTEIN RHSA-RELATED"/>
    <property type="match status" value="1"/>
</dbReference>
<dbReference type="InterPro" id="IPR006530">
    <property type="entry name" value="YD"/>
</dbReference>
<keyword evidence="1" id="KW-0677">Repeat</keyword>
<dbReference type="EMBL" id="JAYMFF010000002">
    <property type="protein sequence ID" value="MEC4175291.1"/>
    <property type="molecule type" value="Genomic_DNA"/>
</dbReference>
<dbReference type="NCBIfam" id="TIGR01643">
    <property type="entry name" value="YD_repeat_2x"/>
    <property type="match status" value="6"/>
</dbReference>
<dbReference type="SUPFAM" id="SSF69304">
    <property type="entry name" value="Tricorn protease N-terminal domain"/>
    <property type="match status" value="2"/>
</dbReference>
<dbReference type="Gene3D" id="2.180.10.10">
    <property type="entry name" value="RHS repeat-associated core"/>
    <property type="match status" value="2"/>
</dbReference>
<feature type="domain" description="Teneurin-like YD-shell" evidence="3">
    <location>
        <begin position="97"/>
        <end position="183"/>
    </location>
</feature>
<reference evidence="4 5" key="1">
    <citation type="submission" date="2024-01" db="EMBL/GenBank/DDBJ databases">
        <title>novel species in genus Adlercreutzia.</title>
        <authorList>
            <person name="Liu X."/>
        </authorList>
    </citation>
    <scope>NUCLEOTIDE SEQUENCE [LARGE SCALE GENOMIC DNA]</scope>
    <source>
        <strain evidence="4 5">R7</strain>
    </source>
</reference>
<name>A0ABU6IFR9_9ACTN</name>
<evidence type="ECO:0000259" key="3">
    <source>
        <dbReference type="Pfam" id="PF25023"/>
    </source>
</evidence>
<dbReference type="InterPro" id="IPR031325">
    <property type="entry name" value="RHS_repeat"/>
</dbReference>
<accession>A0ABU6IFR9</accession>
<dbReference type="InterPro" id="IPR056823">
    <property type="entry name" value="TEN-like_YD-shell"/>
</dbReference>
<dbReference type="CDD" id="cd20745">
    <property type="entry name" value="FIX_RhsA_AHH_HNH-like"/>
    <property type="match status" value="1"/>
</dbReference>
<feature type="compositionally biased region" description="Low complexity" evidence="2">
    <location>
        <begin position="787"/>
        <end position="805"/>
    </location>
</feature>
<keyword evidence="5" id="KW-1185">Reference proteome</keyword>
<dbReference type="InterPro" id="IPR050708">
    <property type="entry name" value="T6SS_VgrG/RHS"/>
</dbReference>
<sequence>MLYKTKVTQPSGAQTAYGYDDDGNLVQVTDALGRITKYAYDAEGGLVSIQSPSGAVEQIVRDPAGRVTAYVDAAGAQTRYDWDELGNLVEKSYAQEGAASVLYSYDKGGLVTARSDATGDATVERDQLGRIVAETDGQGRRIGYDYDAKGNLTQVDYPDGMQVTYDYDAEGNLEVVHAPEGDYCYAYDEAASPVSLTRPDGTATTYEYDTEGRLMRLENRGASGTLISSFAYEYDGEGNPVAEESTTTASDATITRSSRAFAYDADGRLASFEEQCDGPVPAHFREDYEWDAAGNRTGVTHTDLATGAAEKTVYRYDADDRLMAEEGPQGTTSYEYDAAGNLARKAVPGAEVVEYAWAVENRLAAVRQGGRVLMAATYDGDGNKVLQSTLYHTDEIERSELPGTTASDFATKVLYGASVALPLAGAPAAADGSLKATAVACAAGGDGGRSFGPVEWFLWGATHSLAGSLAPASLPVAALGALLAEAAILGPQGGCDPVPGRGLPAPPGAAPLLTQSGVQLEELLAMAAGDWRNLPLRGAGGADTADRRAAIPVETPYVQERWELVAYVNSTVVDSVAQPAARYSDVSGTLNDVYGLGRLSTAGGTAETPVAATYLQDGLGSVSAVLDASGAVSAGYSYSPWGEVSGGAGELPAYGYNAEESTAAAGLQYLRARWYDPAGASFASRDTYLGSAPDPASLNRYAYAQGNPVAYSDPAGRAAWLKSASKTVLSAAGRGSGKLTYNRLSGSLLDPTLKRTGQKASCFTQGLPTDAHGNVVASTAPTWGQRQAAWAKSSAKSSARASPSKSGGGGSARSVRLAGRAATAQATASAVQRAFCAGASFLGVADQSGAVDWGALGHAALDALGFVPGLGAAADVANGLWYLAEGNFVDAGMSFLSAIPGVGDALGAGKTALKTGLAAADAAKKALSPSQMTQALKEAKSKVKREIDRFEYDDSRRDFDVGEDRVPHVHFADGTSMTSHGTIHDEKKGVPSPSKEASEFLEKGGWAGGPRE</sequence>